<dbReference type="GO" id="GO:0032153">
    <property type="term" value="C:cell division site"/>
    <property type="evidence" value="ECO:0007669"/>
    <property type="project" value="UniProtKB-UniRule"/>
</dbReference>
<feature type="compositionally biased region" description="Basic and acidic residues" evidence="6">
    <location>
        <begin position="432"/>
        <end position="441"/>
    </location>
</feature>
<feature type="compositionally biased region" description="Basic and acidic residues" evidence="6">
    <location>
        <begin position="458"/>
        <end position="469"/>
    </location>
</feature>
<dbReference type="GO" id="GO:0009898">
    <property type="term" value="C:cytoplasmic side of plasma membrane"/>
    <property type="evidence" value="ECO:0007669"/>
    <property type="project" value="UniProtKB-UniRule"/>
</dbReference>
<evidence type="ECO:0000259" key="7">
    <source>
        <dbReference type="SMART" id="SM00842"/>
    </source>
</evidence>
<dbReference type="Gene3D" id="3.30.420.40">
    <property type="match status" value="2"/>
</dbReference>
<evidence type="ECO:0000256" key="1">
    <source>
        <dbReference type="ARBA" id="ARBA00022475"/>
    </source>
</evidence>
<dbReference type="InterPro" id="IPR050696">
    <property type="entry name" value="FtsA/MreB"/>
</dbReference>
<feature type="domain" description="SHS2" evidence="7">
    <location>
        <begin position="6"/>
        <end position="198"/>
    </location>
</feature>
<comment type="subunit">
    <text evidence="5">Self-interacts. Interacts with FtsZ.</text>
</comment>
<dbReference type="EMBL" id="JADIMI010000067">
    <property type="protein sequence ID" value="MBO8452600.1"/>
    <property type="molecule type" value="Genomic_DNA"/>
</dbReference>
<reference evidence="8" key="1">
    <citation type="submission" date="2020-10" db="EMBL/GenBank/DDBJ databases">
        <authorList>
            <person name="Gilroy R."/>
        </authorList>
    </citation>
    <scope>NUCLEOTIDE SEQUENCE</scope>
    <source>
        <strain evidence="8">B1-20833</strain>
    </source>
</reference>
<keyword evidence="3 5" id="KW-0472">Membrane</keyword>
<evidence type="ECO:0000313" key="9">
    <source>
        <dbReference type="Proteomes" id="UP000823661"/>
    </source>
</evidence>
<organism evidence="8 9">
    <name type="scientific">Candidatus Cryptobacteroides intestinavium</name>
    <dbReference type="NCBI Taxonomy" id="2840766"/>
    <lineage>
        <taxon>Bacteria</taxon>
        <taxon>Pseudomonadati</taxon>
        <taxon>Bacteroidota</taxon>
        <taxon>Bacteroidia</taxon>
        <taxon>Bacteroidales</taxon>
        <taxon>Candidatus Cryptobacteroides</taxon>
    </lineage>
</organism>
<keyword evidence="2 5" id="KW-0132">Cell division</keyword>
<dbReference type="PANTHER" id="PTHR32432">
    <property type="entry name" value="CELL DIVISION PROTEIN FTSA-RELATED"/>
    <property type="match status" value="1"/>
</dbReference>
<reference evidence="8" key="2">
    <citation type="journal article" date="2021" name="PeerJ">
        <title>Extensive microbial diversity within the chicken gut microbiome revealed by metagenomics and culture.</title>
        <authorList>
            <person name="Gilroy R."/>
            <person name="Ravi A."/>
            <person name="Getino M."/>
            <person name="Pursley I."/>
            <person name="Horton D.L."/>
            <person name="Alikhan N.F."/>
            <person name="Baker D."/>
            <person name="Gharbi K."/>
            <person name="Hall N."/>
            <person name="Watson M."/>
            <person name="Adriaenssens E.M."/>
            <person name="Foster-Nyarko E."/>
            <person name="Jarju S."/>
            <person name="Secka A."/>
            <person name="Antonio M."/>
            <person name="Oren A."/>
            <person name="Chaudhuri R.R."/>
            <person name="La Ragione R."/>
            <person name="Hildebrand F."/>
            <person name="Pallen M.J."/>
        </authorList>
    </citation>
    <scope>NUCLEOTIDE SEQUENCE</scope>
    <source>
        <strain evidence="8">B1-20833</strain>
    </source>
</reference>
<keyword evidence="1 5" id="KW-1003">Cell membrane</keyword>
<comment type="similarity">
    <text evidence="5">Belongs to the FtsA/MreB family.</text>
</comment>
<dbReference type="InterPro" id="IPR003494">
    <property type="entry name" value="SHS2_FtsA"/>
</dbReference>
<dbReference type="SMART" id="SM00842">
    <property type="entry name" value="FtsA"/>
    <property type="match status" value="1"/>
</dbReference>
<name>A0A9D9EVW7_9BACT</name>
<dbReference type="Pfam" id="PF14450">
    <property type="entry name" value="FtsA"/>
    <property type="match status" value="1"/>
</dbReference>
<dbReference type="HAMAP" id="MF_02033">
    <property type="entry name" value="FtsA"/>
    <property type="match status" value="1"/>
</dbReference>
<dbReference type="GO" id="GO:0043093">
    <property type="term" value="P:FtsZ-dependent cytokinesis"/>
    <property type="evidence" value="ECO:0007669"/>
    <property type="project" value="UniProtKB-UniRule"/>
</dbReference>
<dbReference type="InterPro" id="IPR043129">
    <property type="entry name" value="ATPase_NBD"/>
</dbReference>
<dbReference type="NCBIfam" id="TIGR01174">
    <property type="entry name" value="ftsA"/>
    <property type="match status" value="1"/>
</dbReference>
<dbReference type="AlphaFoldDB" id="A0A9D9EVW7"/>
<evidence type="ECO:0000256" key="5">
    <source>
        <dbReference type="HAMAP-Rule" id="MF_02033"/>
    </source>
</evidence>
<gene>
    <name evidence="5 8" type="primary">ftsA</name>
    <name evidence="8" type="ORF">IAC06_06930</name>
</gene>
<keyword evidence="4 5" id="KW-0131">Cell cycle</keyword>
<comment type="caution">
    <text evidence="8">The sequence shown here is derived from an EMBL/GenBank/DDBJ whole genome shotgun (WGS) entry which is preliminary data.</text>
</comment>
<dbReference type="PANTHER" id="PTHR32432:SF4">
    <property type="entry name" value="CELL DIVISION PROTEIN FTSA"/>
    <property type="match status" value="1"/>
</dbReference>
<protein>
    <recommendedName>
        <fullName evidence="5">Cell division protein FtsA</fullName>
    </recommendedName>
</protein>
<dbReference type="InterPro" id="IPR020823">
    <property type="entry name" value="Cell_div_FtsA"/>
</dbReference>
<sequence length="495" mass="54633">MDERHLVAIDIGTSKIALTVAKVEGENVQIIYYRETPSAGIKYSRVINPHKAAGAIRQAVTTAEKELGISITDIIVGLPKYEVTQDPATLTVTRDADTCITQEEITGIKENALEKYPGINKETEMLFGIVAQSFGDEDEIQISENDIIGMAPEKLNCEFRVFKGQRKNVRDLRLAFRNAGNIHICREYFTPEAIAKAVLYDFEMENGVALIDLGAGVTSVTIYYDNIMRYYSAIPFGGNAITSDIRTECYITEKMAESIKLAYGACIPEKLLSLSDKTLLISSNDSLPAKQVTVKYLSEIITARETEIIEAILYRIQESGLADRLRSGIVITGGGANLLNVGSLIKDISGYAVRTGYARHIFSGADDTLDDTSVTASLGMILMAKNDRIDCLPERDGVQESAADDAGKAQTGQKASDPQQREESRNTSGPSVDDRDGRLFIDDPDMIITPKKRQQAHQTEKPHRSEDFHWTIGSLFRRASDTVKTTVKKINEEDL</sequence>
<accession>A0A9D9EVW7</accession>
<evidence type="ECO:0000256" key="6">
    <source>
        <dbReference type="SAM" id="MobiDB-lite"/>
    </source>
</evidence>
<comment type="subcellular location">
    <subcellularLocation>
        <location evidence="5">Cell membrane</location>
        <topology evidence="5">Peripheral membrane protein</topology>
        <orientation evidence="5">Cytoplasmic side</orientation>
    </subcellularLocation>
    <text evidence="5">Localizes to the Z ring in an FtsZ-dependent manner. Targeted to the membrane through a conserved C-terminal amphipathic helix.</text>
</comment>
<evidence type="ECO:0000256" key="3">
    <source>
        <dbReference type="ARBA" id="ARBA00023136"/>
    </source>
</evidence>
<feature type="region of interest" description="Disordered" evidence="6">
    <location>
        <begin position="397"/>
        <end position="469"/>
    </location>
</feature>
<proteinExistence type="inferred from homology"/>
<dbReference type="Proteomes" id="UP000823661">
    <property type="component" value="Unassembled WGS sequence"/>
</dbReference>
<evidence type="ECO:0000256" key="2">
    <source>
        <dbReference type="ARBA" id="ARBA00022618"/>
    </source>
</evidence>
<evidence type="ECO:0000256" key="4">
    <source>
        <dbReference type="ARBA" id="ARBA00023306"/>
    </source>
</evidence>
<comment type="function">
    <text evidence="5">Cell division protein that is involved in the assembly of the Z ring. May serve as a membrane anchor for the Z ring.</text>
</comment>
<dbReference type="SUPFAM" id="SSF53067">
    <property type="entry name" value="Actin-like ATPase domain"/>
    <property type="match status" value="2"/>
</dbReference>
<evidence type="ECO:0000313" key="8">
    <source>
        <dbReference type="EMBL" id="MBO8452600.1"/>
    </source>
</evidence>